<dbReference type="EMBL" id="CP002959">
    <property type="protein sequence ID" value="AFM12610.1"/>
    <property type="molecule type" value="Genomic_DNA"/>
</dbReference>
<evidence type="ECO:0000313" key="2">
    <source>
        <dbReference type="EMBL" id="AFM12610.1"/>
    </source>
</evidence>
<keyword evidence="1" id="KW-0472">Membrane</keyword>
<keyword evidence="3" id="KW-1185">Reference proteome</keyword>
<dbReference type="PATRIC" id="fig|869212.3.peg.1967"/>
<proteinExistence type="inferred from homology"/>
<dbReference type="GO" id="GO:0022857">
    <property type="term" value="F:transmembrane transporter activity"/>
    <property type="evidence" value="ECO:0007669"/>
    <property type="project" value="UniProtKB-UniRule"/>
</dbReference>
<keyword evidence="1" id="KW-1133">Transmembrane helix</keyword>
<dbReference type="HOGENOM" id="CLU_075503_0_0_12"/>
<feature type="transmembrane region" description="Helical" evidence="1">
    <location>
        <begin position="151"/>
        <end position="174"/>
    </location>
</feature>
<reference evidence="2 3" key="1">
    <citation type="submission" date="2012-06" db="EMBL/GenBank/DDBJ databases">
        <title>The complete chromosome of genome of Turneriella parva DSM 21527.</title>
        <authorList>
            <consortium name="US DOE Joint Genome Institute (JGI-PGF)"/>
            <person name="Lucas S."/>
            <person name="Han J."/>
            <person name="Lapidus A."/>
            <person name="Bruce D."/>
            <person name="Goodwin L."/>
            <person name="Pitluck S."/>
            <person name="Peters L."/>
            <person name="Kyrpides N."/>
            <person name="Mavromatis K."/>
            <person name="Ivanova N."/>
            <person name="Mikhailova N."/>
            <person name="Chertkov O."/>
            <person name="Detter J.C."/>
            <person name="Tapia R."/>
            <person name="Han C."/>
            <person name="Land M."/>
            <person name="Hauser L."/>
            <person name="Markowitz V."/>
            <person name="Cheng J.-F."/>
            <person name="Hugenholtz P."/>
            <person name="Woyke T."/>
            <person name="Wu D."/>
            <person name="Gronow S."/>
            <person name="Wellnitz S."/>
            <person name="Brambilla E."/>
            <person name="Klenk H.-P."/>
            <person name="Eisen J.A."/>
        </authorList>
    </citation>
    <scope>NUCLEOTIDE SEQUENCE [LARGE SCALE GENOMIC DNA]</scope>
    <source>
        <strain evidence="3">ATCC BAA-1111 / DSM 21527 / NCTC 11395 / H</strain>
    </source>
</reference>
<dbReference type="GO" id="GO:0005886">
    <property type="term" value="C:plasma membrane"/>
    <property type="evidence" value="ECO:0007669"/>
    <property type="project" value="UniProtKB-SubCell"/>
</dbReference>
<dbReference type="InterPro" id="IPR003744">
    <property type="entry name" value="YhhQ"/>
</dbReference>
<dbReference type="Pfam" id="PF02592">
    <property type="entry name" value="Vut_1"/>
    <property type="match status" value="1"/>
</dbReference>
<dbReference type="STRING" id="869212.Turpa_1963"/>
<evidence type="ECO:0000256" key="1">
    <source>
        <dbReference type="HAMAP-Rule" id="MF_02088"/>
    </source>
</evidence>
<comment type="subcellular location">
    <subcellularLocation>
        <location evidence="1">Cell inner membrane</location>
        <topology evidence="1">Multi-pass membrane protein</topology>
    </subcellularLocation>
</comment>
<dbReference type="Proteomes" id="UP000006048">
    <property type="component" value="Chromosome"/>
</dbReference>
<dbReference type="PANTHER" id="PTHR34300:SF2">
    <property type="entry name" value="QUEUOSINE PRECURSOR TRANSPORTER-RELATED"/>
    <property type="match status" value="1"/>
</dbReference>
<keyword evidence="1" id="KW-0997">Cell inner membrane</keyword>
<organism evidence="2 3">
    <name type="scientific">Turneriella parva (strain ATCC BAA-1111 / DSM 21527 / NCTC 11395 / H)</name>
    <name type="common">Leptospira parva</name>
    <dbReference type="NCBI Taxonomy" id="869212"/>
    <lineage>
        <taxon>Bacteria</taxon>
        <taxon>Pseudomonadati</taxon>
        <taxon>Spirochaetota</taxon>
        <taxon>Spirochaetia</taxon>
        <taxon>Leptospirales</taxon>
        <taxon>Leptospiraceae</taxon>
        <taxon>Turneriella</taxon>
    </lineage>
</organism>
<accession>I4B5Q3</accession>
<dbReference type="KEGG" id="tpx:Turpa_1963"/>
<comment type="function">
    <text evidence="1">Involved in the import of queuosine (Q) precursors, required for Q precursor salvage.</text>
</comment>
<feature type="transmembrane region" description="Helical" evidence="1">
    <location>
        <begin position="115"/>
        <end position="139"/>
    </location>
</feature>
<feature type="transmembrane region" description="Helical" evidence="1">
    <location>
        <begin position="38"/>
        <end position="64"/>
    </location>
</feature>
<dbReference type="RefSeq" id="WP_014803117.1">
    <property type="nucleotide sequence ID" value="NC_018020.1"/>
</dbReference>
<dbReference type="NCBIfam" id="TIGR00697">
    <property type="entry name" value="queuosine precursor transporter"/>
    <property type="match status" value="1"/>
</dbReference>
<dbReference type="HAMAP" id="MF_02088">
    <property type="entry name" value="Q_prec_transport"/>
    <property type="match status" value="1"/>
</dbReference>
<feature type="transmembrane region" description="Helical" evidence="1">
    <location>
        <begin position="76"/>
        <end position="95"/>
    </location>
</feature>
<comment type="similarity">
    <text evidence="1">Belongs to the vitamin uptake transporter (VUT/ECF) (TC 2.A.88) family. Q precursor transporter subfamily.</text>
</comment>
<dbReference type="OrthoDB" id="9805479at2"/>
<keyword evidence="1" id="KW-1003">Cell membrane</keyword>
<evidence type="ECO:0000313" key="3">
    <source>
        <dbReference type="Proteomes" id="UP000006048"/>
    </source>
</evidence>
<dbReference type="PANTHER" id="PTHR34300">
    <property type="entry name" value="QUEUOSINE PRECURSOR TRANSPORTER-RELATED"/>
    <property type="match status" value="1"/>
</dbReference>
<keyword evidence="1" id="KW-0812">Transmembrane</keyword>
<feature type="transmembrane region" description="Helical" evidence="1">
    <location>
        <begin position="194"/>
        <end position="215"/>
    </location>
</feature>
<sequence length="223" mass="25047">MSRKEKLYITLAGFFVTNAILAEMVGGKIFTFQIPAMLFWQSTVANLSVGVLVWPVVFIMTDVINEYYGMAGVRRVTLLTIVLISYVFVALYFMGNTHAASFSAISDENFNVVFGTGQSIIIGSLVAFAVGQFLDFFVFHQLKLRTGHRHLWLRATGSTVVSQLVDTFIVLYIAFVLPGKWTYSEFIAVATSNYFYKLLIAVAVTPVIYFVHLIIDNYLKDKT</sequence>
<dbReference type="AlphaFoldDB" id="I4B5Q3"/>
<protein>
    <recommendedName>
        <fullName evidence="1">Probable queuosine precursor transporter</fullName>
        <shortName evidence="1">Q precursor transporter</shortName>
    </recommendedName>
</protein>
<name>I4B5Q3_TURPD</name>
<keyword evidence="1" id="KW-0813">Transport</keyword>
<gene>
    <name evidence="2" type="ordered locus">Turpa_1963</name>
</gene>